<dbReference type="Proteomes" id="UP000094020">
    <property type="component" value="Chromosome 1"/>
</dbReference>
<feature type="region of interest" description="Disordered" evidence="2">
    <location>
        <begin position="1154"/>
        <end position="1201"/>
    </location>
</feature>
<feature type="compositionally biased region" description="Basic and acidic residues" evidence="2">
    <location>
        <begin position="648"/>
        <end position="660"/>
    </location>
</feature>
<gene>
    <name evidence="3" type="ORF">I206_01234</name>
    <name evidence="4" type="ORF">I206_100094</name>
</gene>
<name>A0A1B9IEP1_9TREE</name>
<feature type="region of interest" description="Disordered" evidence="2">
    <location>
        <begin position="845"/>
        <end position="987"/>
    </location>
</feature>
<feature type="region of interest" description="Disordered" evidence="2">
    <location>
        <begin position="271"/>
        <end position="299"/>
    </location>
</feature>
<organism evidence="3">
    <name type="scientific">Kwoniella pini CBS 10737</name>
    <dbReference type="NCBI Taxonomy" id="1296096"/>
    <lineage>
        <taxon>Eukaryota</taxon>
        <taxon>Fungi</taxon>
        <taxon>Dikarya</taxon>
        <taxon>Basidiomycota</taxon>
        <taxon>Agaricomycotina</taxon>
        <taxon>Tremellomycetes</taxon>
        <taxon>Tremellales</taxon>
        <taxon>Cryptococcaceae</taxon>
        <taxon>Kwoniella</taxon>
    </lineage>
</organism>
<feature type="compositionally biased region" description="Polar residues" evidence="2">
    <location>
        <begin position="949"/>
        <end position="971"/>
    </location>
</feature>
<dbReference type="KEGG" id="kpin:30169603"/>
<feature type="compositionally biased region" description="Basic and acidic residues" evidence="2">
    <location>
        <begin position="1041"/>
        <end position="1070"/>
    </location>
</feature>
<dbReference type="GeneID" id="30169603"/>
<feature type="region of interest" description="Disordered" evidence="2">
    <location>
        <begin position="436"/>
        <end position="493"/>
    </location>
</feature>
<feature type="compositionally biased region" description="Polar residues" evidence="2">
    <location>
        <begin position="1181"/>
        <end position="1191"/>
    </location>
</feature>
<feature type="region of interest" description="Disordered" evidence="2">
    <location>
        <begin position="1248"/>
        <end position="1302"/>
    </location>
</feature>
<feature type="region of interest" description="Disordered" evidence="2">
    <location>
        <begin position="1353"/>
        <end position="1378"/>
    </location>
</feature>
<feature type="compositionally biased region" description="Basic and acidic residues" evidence="2">
    <location>
        <begin position="1293"/>
        <end position="1302"/>
    </location>
</feature>
<feature type="region of interest" description="Disordered" evidence="2">
    <location>
        <begin position="511"/>
        <end position="572"/>
    </location>
</feature>
<proteinExistence type="predicted"/>
<feature type="compositionally biased region" description="Basic and acidic residues" evidence="2">
    <location>
        <begin position="1882"/>
        <end position="1900"/>
    </location>
</feature>
<accession>A0A1B9IEP1</accession>
<feature type="compositionally biased region" description="Basic and acidic residues" evidence="2">
    <location>
        <begin position="1084"/>
        <end position="1108"/>
    </location>
</feature>
<evidence type="ECO:0000313" key="4">
    <source>
        <dbReference type="EMBL" id="WWC66193.1"/>
    </source>
</evidence>
<feature type="region of interest" description="Disordered" evidence="2">
    <location>
        <begin position="1039"/>
        <end position="1108"/>
    </location>
</feature>
<reference evidence="4" key="4">
    <citation type="submission" date="2024-02" db="EMBL/GenBank/DDBJ databases">
        <title>Comparative genomics of Cryptococcus and Kwoniella reveals pathogenesis evolution and contrasting modes of karyotype evolution via chromosome fusion or intercentromeric recombination.</title>
        <authorList>
            <person name="Coelho M.A."/>
            <person name="David-Palma M."/>
            <person name="Shea T."/>
            <person name="Bowers K."/>
            <person name="McGinley-Smith S."/>
            <person name="Mohammad A.W."/>
            <person name="Gnirke A."/>
            <person name="Yurkov A.M."/>
            <person name="Nowrousian M."/>
            <person name="Sun S."/>
            <person name="Cuomo C.A."/>
            <person name="Heitman J."/>
        </authorList>
    </citation>
    <scope>NUCLEOTIDE SEQUENCE</scope>
    <source>
        <strain evidence="4">CBS 10737</strain>
    </source>
</reference>
<feature type="region of interest" description="Disordered" evidence="2">
    <location>
        <begin position="2107"/>
        <end position="2134"/>
    </location>
</feature>
<feature type="compositionally biased region" description="Basic and acidic residues" evidence="2">
    <location>
        <begin position="524"/>
        <end position="544"/>
    </location>
</feature>
<feature type="region of interest" description="Disordered" evidence="2">
    <location>
        <begin position="741"/>
        <end position="789"/>
    </location>
</feature>
<reference evidence="3" key="3">
    <citation type="submission" date="2016-07" db="EMBL/GenBank/DDBJ databases">
        <title>Evolution of pathogenesis and genome organization in the Tremellales.</title>
        <authorList>
            <person name="Cuomo C."/>
            <person name="Litvintseva A."/>
            <person name="Heitman J."/>
            <person name="Chen Y."/>
            <person name="Sun S."/>
            <person name="Springer D."/>
            <person name="Dromer F."/>
            <person name="Young S."/>
            <person name="Zeng Q."/>
            <person name="Chapman S."/>
            <person name="Gujja S."/>
            <person name="Saif S."/>
            <person name="Birren B."/>
        </authorList>
    </citation>
    <scope>NUCLEOTIDE SEQUENCE</scope>
    <source>
        <strain evidence="3">CBS 10737</strain>
    </source>
</reference>
<feature type="compositionally biased region" description="Basic and acidic residues" evidence="2">
    <location>
        <begin position="1154"/>
        <end position="1177"/>
    </location>
</feature>
<feature type="compositionally biased region" description="Polar residues" evidence="2">
    <location>
        <begin position="1450"/>
        <end position="1464"/>
    </location>
</feature>
<reference evidence="3" key="1">
    <citation type="submission" date="2013-07" db="EMBL/GenBank/DDBJ databases">
        <title>The Genome Sequence of Cryptococcus pinus CBS10737.</title>
        <authorList>
            <consortium name="The Broad Institute Genome Sequencing Platform"/>
            <person name="Cuomo C."/>
            <person name="Litvintseva A."/>
            <person name="Chen Y."/>
            <person name="Heitman J."/>
            <person name="Sun S."/>
            <person name="Springer D."/>
            <person name="Dromer F."/>
            <person name="Young S.K."/>
            <person name="Zeng Q."/>
            <person name="Gargeya S."/>
            <person name="Fitzgerald M."/>
            <person name="Abouelleil A."/>
            <person name="Alvarado L."/>
            <person name="Berlin A.M."/>
            <person name="Chapman S.B."/>
            <person name="Dewar J."/>
            <person name="Goldberg J."/>
            <person name="Griggs A."/>
            <person name="Gujja S."/>
            <person name="Hansen M."/>
            <person name="Howarth C."/>
            <person name="Imamovic A."/>
            <person name="Larimer J."/>
            <person name="McCowan C."/>
            <person name="Murphy C."/>
            <person name="Pearson M."/>
            <person name="Priest M."/>
            <person name="Roberts A."/>
            <person name="Saif S."/>
            <person name="Shea T."/>
            <person name="Sykes S."/>
            <person name="Wortman J."/>
            <person name="Nusbaum C."/>
            <person name="Birren B."/>
        </authorList>
    </citation>
    <scope>NUCLEOTIDE SEQUENCE [LARGE SCALE GENOMIC DNA]</scope>
    <source>
        <strain evidence="3">CBS 10737</strain>
    </source>
</reference>
<feature type="compositionally biased region" description="Polar residues" evidence="2">
    <location>
        <begin position="932"/>
        <end position="941"/>
    </location>
</feature>
<feature type="compositionally biased region" description="Basic and acidic residues" evidence="2">
    <location>
        <begin position="978"/>
        <end position="987"/>
    </location>
</feature>
<protein>
    <submittedName>
        <fullName evidence="3">Uncharacterized protein</fullName>
    </submittedName>
</protein>
<feature type="compositionally biased region" description="Basic and acidic residues" evidence="2">
    <location>
        <begin position="884"/>
        <end position="893"/>
    </location>
</feature>
<sequence length="2151" mass="242677">MFAPPGVDSSSSGEDHTPPPSPEAQRIRPKFSFKSLFSPNTEQTIRRSRTPSKHFRRVKPSNEEVKHSTPIEAAEADNFLPTEPISPKKRVRIFAGELEKGQKAKGLTNNLDENVRDSLILCQTQGSSKETQGGEEENMANNNGISEEVLIMLRKLMAEQKEAEQAENDLKDTEKARDDREKLEREEMNRKEFEQAREADEYEAHRRRIEQRELEEHLNSLSDTSPIAISQPAQHISKGLTQSNNDTERSTDIIEKIRSGASLTKKKSLKSLKSLRIGGRGKKNDPPPVPPIPQDTSFDDGCGKIYKTPIADKFAKPLPELFERSGPYEIRTAPPGITNFDPHFYSPEKGQGYYLQHPVSTLNGVYHTNNHQTITSPPQTAPPIPAYHCVSPALPTSMMQKDQWCQPPGLPIHAYHPVSPTPIQSPPVSTPLPYIYASDRSPTSTLDRTRRKPYETSTCPQVSGAPLQSPHLKDGPGKQVKRQTAQTFDSHHGEIEQMLKKDKQRMIETDVFDPNADSQSTKYEGVDTTKTSDSKAESAEDNYHSSDNVQKTTEKVQEDSAIPSAGTSMDPLFSREHLEKSVNQYKAKYAEAMKVYKSFNSDESSKAKERLRAFEHKLKQSIRLLEEYPDGESQTKLSGVNGTQHPESVNRKVESGLPEEIKSPSSLKLMDQKASYEYDIKRYQARLAQLKKAYSKKGLKGEEKQDIKLRLRSDEMKLKEVIKALKKLELQDNGEALEVTAENENGNQLQERERSVVTQGKGSKKEDQHVAKPKESHTDEMKNDNFAGNRNQVVELKQIVERYQQRYKQAIRVCKTEGLSEENKKEAKQEVKTSEAKLRQAMKALEEANESQDVAAIAERADEKQTGKRQEEANDKGLTGKQQELTHSKESIEKIPALNDIAQAKRGLEKEAYSEDSGEHGSLESAAEVGSEENNGTNFTEINRKEQAQKATETSAVDNQSYDGHAQNKQEAQVGPASEKDKPSTKLFELEKAIKHYQIRHKKASEAYNLGNISDEKKTELKEEIKKIEDRLRSSRRALHKIKEVEEPPARDMNKGDEVKADVLDTEMKPPIHGKNQSTAETQDELKKKQPDLRDKSSEQKLKEAEEAVKVYKRSYEEAVSRLQAEDLSREQVKELSEMAKQAESRLQEAKRILEDMKRQDDKVDQKKIVIENEAKGPAKASSNDDTNTSAKARPKQEELEAQLQKYIAQHTQAIGMCKQPNLSEAERKKAKEKVILSEMKIRAVKEKLQSLQHEDGDLESKVQKSQELSNLDQSPEVDEKINIPSLQADNRTAGHEGSHRDIEEKLIRLKAQLSENTRIYKSGKLSEDDKKTIKQKILSLQIQIENTTKQLKRLKSSDSHIDSEQKPTTDKAGETDISTKSTIANDTKKIEERIKKYKEAYISTAKVLETNELSDEDTKKANEKLKMIEYSLNEAQEELEVSRGENHNGIGNSTTPKSTSNNEAVILEELKSEYSRLKSQLVSPDTPHADKEKIQKEVDSLKVRIKEFSASGQSGQGKPDAKENGRKLVSRKPLSRETEEGVKTSGKREADAIQGGEVGEQSGLSEERWIQNETRLNVESGHGKVQPQDGTRKEYEEDMSLNGTGNISPWAPLRISQKSLPVQLAPSKSPFRSANMNQLQDIDDGTNHTTWSEILVSLTICIDLGNKILRSIQASENPNPLIKIIQSVITGMILQKDLLASLKEVIEEVNHSALDEINHHIAIIRQYVEKILQMEDDKKIDEKISKEVERSIEKGSHLLQNATVKAIIAYFDEFTEYLTPGMINILLDMAEIWKEEGLGVKMMVDTILATRKEVSNIQNEKVQSKDPKEKRESEIMIGILDKILSLLSIDLLDASRDNTGFGKDGKHKSLKPQLTTMSGSVRKERKDIHDKGESSDCRYPKKHREKPNPLKLYNGLYHTPPSYDHSLSPPDFRSQACFTPRHHFEQSNHKDKPEDPISSLKLYPIAATPSPMARSHTPNEEPPKSLSYLVNKISNKFHRHSHDEKSSKHRKIRKEDTNDSEKIDLSGLKLPKTTENFLKEPYLGKDYRPIMRRGSTSSSFSATIPCDIPSNLPNSVGYIASEESSPSKYSQTTSTTRSDNVADDLLAHADSGPQGVRHDWRNDFDTSTPEKINEIDDNEIERAKDVLYNI</sequence>
<evidence type="ECO:0000256" key="2">
    <source>
        <dbReference type="SAM" id="MobiDB-lite"/>
    </source>
</evidence>
<feature type="coiled-coil region" evidence="1">
    <location>
        <begin position="673"/>
        <end position="731"/>
    </location>
</feature>
<feature type="compositionally biased region" description="Basic and acidic residues" evidence="2">
    <location>
        <begin position="1248"/>
        <end position="1265"/>
    </location>
</feature>
<feature type="compositionally biased region" description="Polar residues" evidence="2">
    <location>
        <begin position="632"/>
        <end position="647"/>
    </location>
</feature>
<feature type="compositionally biased region" description="Basic and acidic residues" evidence="2">
    <location>
        <begin position="60"/>
        <end position="69"/>
    </location>
</feature>
<feature type="compositionally biased region" description="Basic and acidic residues" evidence="2">
    <location>
        <begin position="1535"/>
        <end position="1552"/>
    </location>
</feature>
<feature type="region of interest" description="Disordered" evidence="2">
    <location>
        <begin position="1439"/>
        <end position="1603"/>
    </location>
</feature>
<dbReference type="EMBL" id="KI894007">
    <property type="protein sequence ID" value="OCF53927.1"/>
    <property type="molecule type" value="Genomic_DNA"/>
</dbReference>
<feature type="compositionally biased region" description="Basic and acidic residues" evidence="2">
    <location>
        <begin position="906"/>
        <end position="922"/>
    </location>
</feature>
<dbReference type="RefSeq" id="XP_019015146.1">
    <property type="nucleotide sequence ID" value="XM_019153008.1"/>
</dbReference>
<feature type="region of interest" description="Disordered" evidence="2">
    <location>
        <begin position="1859"/>
        <end position="1912"/>
    </location>
</feature>
<feature type="region of interest" description="Disordered" evidence="2">
    <location>
        <begin position="1"/>
        <end position="83"/>
    </location>
</feature>
<feature type="compositionally biased region" description="Basic and acidic residues" evidence="2">
    <location>
        <begin position="763"/>
        <end position="783"/>
    </location>
</feature>
<evidence type="ECO:0000256" key="1">
    <source>
        <dbReference type="SAM" id="Coils"/>
    </source>
</evidence>
<dbReference type="STRING" id="1296096.A0A1B9IEP1"/>
<feature type="region of interest" description="Disordered" evidence="2">
    <location>
        <begin position="632"/>
        <end position="660"/>
    </location>
</feature>
<feature type="region of interest" description="Disordered" evidence="2">
    <location>
        <begin position="1999"/>
        <end position="2022"/>
    </location>
</feature>
<feature type="compositionally biased region" description="Basic and acidic residues" evidence="2">
    <location>
        <begin position="1488"/>
        <end position="1508"/>
    </location>
</feature>
<feature type="region of interest" description="Disordered" evidence="2">
    <location>
        <begin position="160"/>
        <end position="204"/>
    </location>
</feature>
<evidence type="ECO:0000313" key="5">
    <source>
        <dbReference type="Proteomes" id="UP000094020"/>
    </source>
</evidence>
<feature type="compositionally biased region" description="Basic and acidic residues" evidence="2">
    <location>
        <begin position="859"/>
        <end position="875"/>
    </location>
</feature>
<reference evidence="4" key="2">
    <citation type="submission" date="2013-07" db="EMBL/GenBank/DDBJ databases">
        <authorList>
            <consortium name="The Broad Institute Genome Sequencing Platform"/>
            <person name="Cuomo C."/>
            <person name="Litvintseva A."/>
            <person name="Chen Y."/>
            <person name="Heitman J."/>
            <person name="Sun S."/>
            <person name="Springer D."/>
            <person name="Dromer F."/>
            <person name="Young S.K."/>
            <person name="Zeng Q."/>
            <person name="Gargeya S."/>
            <person name="Fitzgerald M."/>
            <person name="Abouelleil A."/>
            <person name="Alvarado L."/>
            <person name="Berlin A.M."/>
            <person name="Chapman S.B."/>
            <person name="Dewar J."/>
            <person name="Goldberg J."/>
            <person name="Griggs A."/>
            <person name="Gujja S."/>
            <person name="Hansen M."/>
            <person name="Howarth C."/>
            <person name="Imamovic A."/>
            <person name="Larimer J."/>
            <person name="McCowan C."/>
            <person name="Murphy C."/>
            <person name="Pearson M."/>
            <person name="Priest M."/>
            <person name="Roberts A."/>
            <person name="Saif S."/>
            <person name="Shea T."/>
            <person name="Sykes S."/>
            <person name="Wortman J."/>
            <person name="Nusbaum C."/>
            <person name="Birren B."/>
        </authorList>
    </citation>
    <scope>NUCLEOTIDE SEQUENCE</scope>
    <source>
        <strain evidence="4">CBS 10737</strain>
    </source>
</reference>
<evidence type="ECO:0000313" key="3">
    <source>
        <dbReference type="EMBL" id="OCF53927.1"/>
    </source>
</evidence>
<keyword evidence="5" id="KW-1185">Reference proteome</keyword>
<keyword evidence="1" id="KW-0175">Coiled coil</keyword>
<feature type="compositionally biased region" description="Basic residues" evidence="2">
    <location>
        <begin position="46"/>
        <end position="59"/>
    </location>
</feature>
<dbReference type="EMBL" id="CP144519">
    <property type="protein sequence ID" value="WWC66193.1"/>
    <property type="molecule type" value="Genomic_DNA"/>
</dbReference>
<dbReference type="OrthoDB" id="2597039at2759"/>
<feature type="compositionally biased region" description="Basic and acidic residues" evidence="2">
    <location>
        <begin position="1356"/>
        <end position="1375"/>
    </location>
</feature>